<evidence type="ECO:0000256" key="2">
    <source>
        <dbReference type="SAM" id="MobiDB-lite"/>
    </source>
</evidence>
<feature type="region of interest" description="Disordered" evidence="2">
    <location>
        <begin position="651"/>
        <end position="677"/>
    </location>
</feature>
<dbReference type="InterPro" id="IPR051033">
    <property type="entry name" value="SH3BGR"/>
</dbReference>
<reference evidence="3" key="2">
    <citation type="submission" date="2023-02" db="EMBL/GenBank/DDBJ databases">
        <authorList>
            <consortium name="DOE Joint Genome Institute"/>
            <person name="Mondo S.J."/>
            <person name="Chang Y."/>
            <person name="Wang Y."/>
            <person name="Ahrendt S."/>
            <person name="Andreopoulos W."/>
            <person name="Barry K."/>
            <person name="Beard J."/>
            <person name="Benny G.L."/>
            <person name="Blankenship S."/>
            <person name="Bonito G."/>
            <person name="Cuomo C."/>
            <person name="Desiro A."/>
            <person name="Gervers K.A."/>
            <person name="Hundley H."/>
            <person name="Kuo A."/>
            <person name="LaButti K."/>
            <person name="Lang B.F."/>
            <person name="Lipzen A."/>
            <person name="O'Donnell K."/>
            <person name="Pangilinan J."/>
            <person name="Reynolds N."/>
            <person name="Sandor L."/>
            <person name="Smith M.W."/>
            <person name="Tsang A."/>
            <person name="Grigoriev I.V."/>
            <person name="Stajich J.E."/>
            <person name="Spatafora J.W."/>
        </authorList>
    </citation>
    <scope>NUCLEOTIDE SEQUENCE</scope>
    <source>
        <strain evidence="3">RSA 2281</strain>
    </source>
</reference>
<dbReference type="EMBL" id="JAIXMP010000032">
    <property type="protein sequence ID" value="KAI9250519.1"/>
    <property type="molecule type" value="Genomic_DNA"/>
</dbReference>
<evidence type="ECO:0000313" key="4">
    <source>
        <dbReference type="Proteomes" id="UP001209540"/>
    </source>
</evidence>
<feature type="region of interest" description="Disordered" evidence="2">
    <location>
        <begin position="484"/>
        <end position="508"/>
    </location>
</feature>
<protein>
    <submittedName>
        <fullName evidence="3">SH3-binding, glutamic acid-rich protein-domain-containing protein</fullName>
    </submittedName>
</protein>
<feature type="compositionally biased region" description="Polar residues" evidence="2">
    <location>
        <begin position="496"/>
        <end position="506"/>
    </location>
</feature>
<dbReference type="InterPro" id="IPR006993">
    <property type="entry name" value="Glut_rich_SH3-bd"/>
</dbReference>
<dbReference type="SUPFAM" id="SSF52833">
    <property type="entry name" value="Thioredoxin-like"/>
    <property type="match status" value="1"/>
</dbReference>
<keyword evidence="4" id="KW-1185">Reference proteome</keyword>
<dbReference type="Proteomes" id="UP001209540">
    <property type="component" value="Unassembled WGS sequence"/>
</dbReference>
<dbReference type="PROSITE" id="PS51354">
    <property type="entry name" value="GLUTAREDOXIN_2"/>
    <property type="match status" value="1"/>
</dbReference>
<name>A0AAD5P9J4_9FUNG</name>
<comment type="caution">
    <text evidence="3">The sequence shown here is derived from an EMBL/GenBank/DDBJ whole genome shotgun (WGS) entry which is preliminary data.</text>
</comment>
<feature type="compositionally biased region" description="Basic residues" evidence="2">
    <location>
        <begin position="31"/>
        <end position="45"/>
    </location>
</feature>
<accession>A0AAD5P9J4</accession>
<dbReference type="Pfam" id="PF04908">
    <property type="entry name" value="SH3BGR"/>
    <property type="match status" value="1"/>
</dbReference>
<dbReference type="InterPro" id="IPR036249">
    <property type="entry name" value="Thioredoxin-like_sf"/>
</dbReference>
<feature type="compositionally biased region" description="Polar residues" evidence="2">
    <location>
        <begin position="112"/>
        <end position="123"/>
    </location>
</feature>
<feature type="region of interest" description="Disordered" evidence="2">
    <location>
        <begin position="1"/>
        <end position="129"/>
    </location>
</feature>
<reference evidence="3" key="1">
    <citation type="journal article" date="2022" name="IScience">
        <title>Evolution of zygomycete secretomes and the origins of terrestrial fungal ecologies.</title>
        <authorList>
            <person name="Chang Y."/>
            <person name="Wang Y."/>
            <person name="Mondo S."/>
            <person name="Ahrendt S."/>
            <person name="Andreopoulos W."/>
            <person name="Barry K."/>
            <person name="Beard J."/>
            <person name="Benny G.L."/>
            <person name="Blankenship S."/>
            <person name="Bonito G."/>
            <person name="Cuomo C."/>
            <person name="Desiro A."/>
            <person name="Gervers K.A."/>
            <person name="Hundley H."/>
            <person name="Kuo A."/>
            <person name="LaButti K."/>
            <person name="Lang B.F."/>
            <person name="Lipzen A."/>
            <person name="O'Donnell K."/>
            <person name="Pangilinan J."/>
            <person name="Reynolds N."/>
            <person name="Sandor L."/>
            <person name="Smith M.E."/>
            <person name="Tsang A."/>
            <person name="Grigoriev I.V."/>
            <person name="Stajich J.E."/>
            <person name="Spatafora J.W."/>
        </authorList>
    </citation>
    <scope>NUCLEOTIDE SEQUENCE</scope>
    <source>
        <strain evidence="3">RSA 2281</strain>
    </source>
</reference>
<feature type="region of interest" description="Disordered" evidence="2">
    <location>
        <begin position="159"/>
        <end position="183"/>
    </location>
</feature>
<feature type="compositionally biased region" description="Low complexity" evidence="2">
    <location>
        <begin position="46"/>
        <end position="62"/>
    </location>
</feature>
<dbReference type="PANTHER" id="PTHR12232:SF0">
    <property type="entry name" value="THIOREDOXIN DOMAIN-CONTAINING PROTEIN"/>
    <property type="match status" value="1"/>
</dbReference>
<evidence type="ECO:0000313" key="3">
    <source>
        <dbReference type="EMBL" id="KAI9250519.1"/>
    </source>
</evidence>
<dbReference type="PANTHER" id="PTHR12232">
    <property type="entry name" value="SH3 DOMAIN-BINDING GLUTAMIC ACID-RICH-LIKE PROTEIN"/>
    <property type="match status" value="1"/>
</dbReference>
<comment type="similarity">
    <text evidence="1">Belongs to the SH3BGR family.</text>
</comment>
<feature type="compositionally biased region" description="Basic residues" evidence="2">
    <location>
        <begin position="1"/>
        <end position="12"/>
    </location>
</feature>
<gene>
    <name evidence="3" type="ORF">BDA99DRAFT_522708</name>
</gene>
<dbReference type="AlphaFoldDB" id="A0AAD5P9J4"/>
<sequence>MVCLGPRKKPAKKPALLSPDDATNRSVKGSMTKKKSLTPMSKRKSTASVASRTSTDSATTTTPGKQVRRPTSRTSLARSPSPDNRPRSPHTRPPPPPGTAPSVRSSARPGSHSRNASNASSIRKSPVAQMREEFDELKVKHNENLQVIAQQKAELELLKQQLMEQKPTSKPPSPELKPSISQLELDTLQAQNEENRTKLESKDQLLEEREKELEDLRQRLQAEKNVPDIVIKDEDESLAERERALEQKERELAQERQKWEAEKSENNIDGAVEQLEKLKLENEEAVRSLANKEKELETLRTQIQEGEQDTAQLEQIELLNKQLESQKLAHEESLRRHEEAMAEKEKLLSEQQRALDSLQGSHEDEIRKLKTGQSGSILTLKQRHKQDMADLQTRLQEAETKVKNNSNAAMMDDEIERILHEFEQAEHSHAVQIETLQQSHQSELTDLQQDHVAQLRNLKKVQDQSRESWTTRYLPTEAVSWPAPPPLSALRKTNGPRPTNSASQRIKNAAKDDSGPILIPLDNKKVQIYVSSVSGNVAIKRKQDDIQQLLKTNNIKFELVDVAASEAALQHMKRANNNGSAEGRAKELPQLFVGGEYRGQFEDVSNNVEEGTLDTLLAPAAERNWTPEEKAALQKAEAARVEDPAIAPPIRVLPAGPVQMPTLKKTSAPGPVRAYRGVDDDDEALLKELEQELNAGKIKDEDL</sequence>
<proteinExistence type="inferred from homology"/>
<dbReference type="Gene3D" id="3.40.30.10">
    <property type="entry name" value="Glutaredoxin"/>
    <property type="match status" value="1"/>
</dbReference>
<feature type="region of interest" description="Disordered" evidence="2">
    <location>
        <begin position="224"/>
        <end position="265"/>
    </location>
</feature>
<evidence type="ECO:0000256" key="1">
    <source>
        <dbReference type="ARBA" id="ARBA00007764"/>
    </source>
</evidence>
<dbReference type="GO" id="GO:0005737">
    <property type="term" value="C:cytoplasm"/>
    <property type="evidence" value="ECO:0007669"/>
    <property type="project" value="TreeGrafter"/>
</dbReference>
<organism evidence="3 4">
    <name type="scientific">Phascolomyces articulosus</name>
    <dbReference type="NCBI Taxonomy" id="60185"/>
    <lineage>
        <taxon>Eukaryota</taxon>
        <taxon>Fungi</taxon>
        <taxon>Fungi incertae sedis</taxon>
        <taxon>Mucoromycota</taxon>
        <taxon>Mucoromycotina</taxon>
        <taxon>Mucoromycetes</taxon>
        <taxon>Mucorales</taxon>
        <taxon>Lichtheimiaceae</taxon>
        <taxon>Phascolomyces</taxon>
    </lineage>
</organism>